<evidence type="ECO:0000313" key="3">
    <source>
        <dbReference type="Proteomes" id="UP000554482"/>
    </source>
</evidence>
<name>A0A7J6WYC3_THATH</name>
<dbReference type="Proteomes" id="UP000554482">
    <property type="component" value="Unassembled WGS sequence"/>
</dbReference>
<dbReference type="PANTHER" id="PTHR36703">
    <property type="entry name" value="TRIACYLGLYCEROL LIPASE-LIKE PROTEIN"/>
    <property type="match status" value="1"/>
</dbReference>
<evidence type="ECO:0000256" key="1">
    <source>
        <dbReference type="SAM" id="Phobius"/>
    </source>
</evidence>
<sequence length="109" mass="12132">MKNSHHIEHDEMKKIISRGNVSTAACIATAGTTLAIGYGLGFRGGIWYANRKFKKEQLKLLGQIKPQRFHFLKRPLARLRGRYGANKNSEALPNNAASVPVKHTSFVNS</sequence>
<organism evidence="2 3">
    <name type="scientific">Thalictrum thalictroides</name>
    <name type="common">Rue-anemone</name>
    <name type="synonym">Anemone thalictroides</name>
    <dbReference type="NCBI Taxonomy" id="46969"/>
    <lineage>
        <taxon>Eukaryota</taxon>
        <taxon>Viridiplantae</taxon>
        <taxon>Streptophyta</taxon>
        <taxon>Embryophyta</taxon>
        <taxon>Tracheophyta</taxon>
        <taxon>Spermatophyta</taxon>
        <taxon>Magnoliopsida</taxon>
        <taxon>Ranunculales</taxon>
        <taxon>Ranunculaceae</taxon>
        <taxon>Thalictroideae</taxon>
        <taxon>Thalictrum</taxon>
    </lineage>
</organism>
<gene>
    <name evidence="2" type="ORF">FRX31_007974</name>
</gene>
<accession>A0A7J6WYC3</accession>
<evidence type="ECO:0000313" key="2">
    <source>
        <dbReference type="EMBL" id="KAF5202439.1"/>
    </source>
</evidence>
<dbReference type="PANTHER" id="PTHR36703:SF1">
    <property type="entry name" value="TRIACYLGLYCEROL LIPASE-LIKE PROTEIN"/>
    <property type="match status" value="1"/>
</dbReference>
<dbReference type="OrthoDB" id="1934526at2759"/>
<comment type="caution">
    <text evidence="2">The sequence shown here is derived from an EMBL/GenBank/DDBJ whole genome shotgun (WGS) entry which is preliminary data.</text>
</comment>
<keyword evidence="1" id="KW-0812">Transmembrane</keyword>
<dbReference type="EMBL" id="JABWDY010008116">
    <property type="protein sequence ID" value="KAF5202439.1"/>
    <property type="molecule type" value="Genomic_DNA"/>
</dbReference>
<keyword evidence="1" id="KW-0472">Membrane</keyword>
<proteinExistence type="predicted"/>
<dbReference type="AlphaFoldDB" id="A0A7J6WYC3"/>
<feature type="transmembrane region" description="Helical" evidence="1">
    <location>
        <begin position="21"/>
        <end position="41"/>
    </location>
</feature>
<keyword evidence="1" id="KW-1133">Transmembrane helix</keyword>
<protein>
    <submittedName>
        <fullName evidence="2">Triacylglycerol lipase-like protein</fullName>
    </submittedName>
</protein>
<keyword evidence="3" id="KW-1185">Reference proteome</keyword>
<reference evidence="2 3" key="1">
    <citation type="submission" date="2020-06" db="EMBL/GenBank/DDBJ databases">
        <title>Transcriptomic and genomic resources for Thalictrum thalictroides and T. hernandezii: Facilitating candidate gene discovery in an emerging model plant lineage.</title>
        <authorList>
            <person name="Arias T."/>
            <person name="Riano-Pachon D.M."/>
            <person name="Di Stilio V.S."/>
        </authorList>
    </citation>
    <scope>NUCLEOTIDE SEQUENCE [LARGE SCALE GENOMIC DNA]</scope>
    <source>
        <strain evidence="3">cv. WT478/WT964</strain>
        <tissue evidence="2">Leaves</tissue>
    </source>
</reference>